<dbReference type="RefSeq" id="WP_184810300.1">
    <property type="nucleotide sequence ID" value="NZ_JACHJQ010000002.1"/>
</dbReference>
<dbReference type="InterPro" id="IPR036271">
    <property type="entry name" value="Tet_transcr_reg_TetR-rel_C_sf"/>
</dbReference>
<keyword evidence="2" id="KW-0804">Transcription</keyword>
<comment type="caution">
    <text evidence="4">The sequence shown here is derived from an EMBL/GenBank/DDBJ whole genome shotgun (WGS) entry which is preliminary data.</text>
</comment>
<evidence type="ECO:0000259" key="3">
    <source>
        <dbReference type="Pfam" id="PF13305"/>
    </source>
</evidence>
<reference evidence="4 5" key="1">
    <citation type="submission" date="2020-08" db="EMBL/GenBank/DDBJ databases">
        <title>Genomic Encyclopedia of Type Strains, Phase III (KMG-III): the genomes of soil and plant-associated and newly described type strains.</title>
        <authorList>
            <person name="Whitman W."/>
        </authorList>
    </citation>
    <scope>NUCLEOTIDE SEQUENCE [LARGE SCALE GENOMIC DNA]</scope>
    <source>
        <strain evidence="4 5">CECT 8960</strain>
    </source>
</reference>
<organism evidence="4 5">
    <name type="scientific">Actinophytocola algeriensis</name>
    <dbReference type="NCBI Taxonomy" id="1768010"/>
    <lineage>
        <taxon>Bacteria</taxon>
        <taxon>Bacillati</taxon>
        <taxon>Actinomycetota</taxon>
        <taxon>Actinomycetes</taxon>
        <taxon>Pseudonocardiales</taxon>
        <taxon>Pseudonocardiaceae</taxon>
    </lineage>
</organism>
<evidence type="ECO:0000313" key="5">
    <source>
        <dbReference type="Proteomes" id="UP000520767"/>
    </source>
</evidence>
<dbReference type="EMBL" id="JACHJQ010000002">
    <property type="protein sequence ID" value="MBB4906193.1"/>
    <property type="molecule type" value="Genomic_DNA"/>
</dbReference>
<proteinExistence type="predicted"/>
<evidence type="ECO:0000313" key="4">
    <source>
        <dbReference type="EMBL" id="MBB4906193.1"/>
    </source>
</evidence>
<sequence length="152" mass="16702">MVYQHFVNRDALLLALVEIGHERLRLRMAEAVRDVTDSDLRLIEAARCYVAFAAGSPHLYRLMNDTFVDAEERFRAATPVIELVVGLVATWAANQGIAVRDPLQTCELARGMLHGVAGLGQLGPVGSPRAVQLAEQGMQALTLVWRTRPDLA</sequence>
<dbReference type="InterPro" id="IPR025996">
    <property type="entry name" value="MT1864/Rv1816-like_C"/>
</dbReference>
<gene>
    <name evidence="4" type="ORF">FHR82_002410</name>
</gene>
<keyword evidence="1" id="KW-0805">Transcription regulation</keyword>
<dbReference type="Proteomes" id="UP000520767">
    <property type="component" value="Unassembled WGS sequence"/>
</dbReference>
<keyword evidence="5" id="KW-1185">Reference proteome</keyword>
<dbReference type="SUPFAM" id="SSF48498">
    <property type="entry name" value="Tetracyclin repressor-like, C-terminal domain"/>
    <property type="match status" value="1"/>
</dbReference>
<dbReference type="Pfam" id="PF13305">
    <property type="entry name" value="TetR_C_33"/>
    <property type="match status" value="1"/>
</dbReference>
<protein>
    <submittedName>
        <fullName evidence="4">AcrR family transcriptional regulator</fullName>
    </submittedName>
</protein>
<evidence type="ECO:0000256" key="1">
    <source>
        <dbReference type="ARBA" id="ARBA00023015"/>
    </source>
</evidence>
<dbReference type="Gene3D" id="1.10.357.10">
    <property type="entry name" value="Tetracycline Repressor, domain 2"/>
    <property type="match status" value="1"/>
</dbReference>
<feature type="domain" description="HTH-type transcriptional regulator MT1864/Rv1816-like C-terminal" evidence="3">
    <location>
        <begin position="43"/>
        <end position="140"/>
    </location>
</feature>
<dbReference type="AlphaFoldDB" id="A0A7W7VDH0"/>
<evidence type="ECO:0000256" key="2">
    <source>
        <dbReference type="ARBA" id="ARBA00023163"/>
    </source>
</evidence>
<accession>A0A7W7VDH0</accession>
<name>A0A7W7VDH0_9PSEU</name>